<evidence type="ECO:0000256" key="8">
    <source>
        <dbReference type="SAM" id="SignalP"/>
    </source>
</evidence>
<dbReference type="GO" id="GO:0052689">
    <property type="term" value="F:carboxylic ester hydrolase activity"/>
    <property type="evidence" value="ECO:0007669"/>
    <property type="project" value="UniProtKB-KW"/>
</dbReference>
<evidence type="ECO:0000313" key="9">
    <source>
        <dbReference type="EMBL" id="KKB34257.1"/>
    </source>
</evidence>
<dbReference type="InterPro" id="IPR011118">
    <property type="entry name" value="Tannase/feruloyl_esterase"/>
</dbReference>
<evidence type="ECO:0000256" key="2">
    <source>
        <dbReference type="ARBA" id="ARBA00022487"/>
    </source>
</evidence>
<dbReference type="PANTHER" id="PTHR33938:SF15">
    <property type="entry name" value="FERULOYL ESTERASE B-RELATED"/>
    <property type="match status" value="1"/>
</dbReference>
<dbReference type="PANTHER" id="PTHR33938">
    <property type="entry name" value="FERULOYL ESTERASE B-RELATED"/>
    <property type="match status" value="1"/>
</dbReference>
<name>A0A0F5HN51_BACTR</name>
<dbReference type="Gene3D" id="3.40.50.1820">
    <property type="entry name" value="alpha/beta hydrolase"/>
    <property type="match status" value="2"/>
</dbReference>
<feature type="chain" id="PRO_5038944547" evidence="8">
    <location>
        <begin position="22"/>
        <end position="531"/>
    </location>
</feature>
<evidence type="ECO:0000256" key="4">
    <source>
        <dbReference type="ARBA" id="ARBA00022729"/>
    </source>
</evidence>
<sequence>MRKSVYSILLAFVLLILVSSAGTTAEAKEKPSSLANGEKSCLHLNDLTISKSSIGLRTSGASVTDAVFVADEKNGEFCQVKGAIHPVDPSAPDIQFQVNLPSEWNRKALQMGGGGFNGVLVTGLENNRYDPKDTPTPLARGFVTLGSDSGHAAKGNWDGSFAMNNEALANFAGDQIKKTHDTALAIINAYYHTQPEQMYFSGGSEGGREGLVAIQKWPNDYDRAVIFYPVYNWIAKAIQDNRNTQALLKNNGEGWISPEENSRVNEIVLQACDSLDGVEDRMISNTEGCADKSDQILQDLAQAGFSKAQLEVIKTFNSPMEFSFKLANNVTSIAGYSQLEGADIGSQFGTSPAPSSFSEHGAMAQFSDQVLRYMVAKDANLDAMSFNPNEWKKEIQTASKLLEPSKPNLSAFKALGGKVLLVHGTTDQIVTPYGSIDYYKQLEKKYGNKLDDFLQFYLIPGYGHGYGEFNMTADLLSELDSWVSTGEAPVNLVTADKESERTRPMCEFPSWPQYDGTGDTHSAENYSCVQP</sequence>
<evidence type="ECO:0000256" key="7">
    <source>
        <dbReference type="ARBA" id="ARBA00023157"/>
    </source>
</evidence>
<dbReference type="GO" id="GO:0046872">
    <property type="term" value="F:metal ion binding"/>
    <property type="evidence" value="ECO:0007669"/>
    <property type="project" value="UniProtKB-KW"/>
</dbReference>
<dbReference type="SMR" id="A0A0F5HN51"/>
<accession>A0A0F5HN51</accession>
<organism evidence="9 10">
    <name type="scientific">Bacillus thermotolerans</name>
    <name type="common">Quasibacillus thermotolerans</name>
    <dbReference type="NCBI Taxonomy" id="1221996"/>
    <lineage>
        <taxon>Bacteria</taxon>
        <taxon>Bacillati</taxon>
        <taxon>Bacillota</taxon>
        <taxon>Bacilli</taxon>
        <taxon>Bacillales</taxon>
        <taxon>Bacillaceae</taxon>
        <taxon>Bacillus</taxon>
    </lineage>
</organism>
<evidence type="ECO:0000256" key="6">
    <source>
        <dbReference type="ARBA" id="ARBA00022837"/>
    </source>
</evidence>
<gene>
    <name evidence="9" type="ORF">QY95_03999</name>
</gene>
<keyword evidence="10" id="KW-1185">Reference proteome</keyword>
<dbReference type="Proteomes" id="UP000031563">
    <property type="component" value="Unassembled WGS sequence"/>
</dbReference>
<dbReference type="OrthoDB" id="176867at2"/>
<evidence type="ECO:0000256" key="1">
    <source>
        <dbReference type="ARBA" id="ARBA00006249"/>
    </source>
</evidence>
<keyword evidence="7" id="KW-1015">Disulfide bond</keyword>
<evidence type="ECO:0000313" key="10">
    <source>
        <dbReference type="Proteomes" id="UP000031563"/>
    </source>
</evidence>
<protein>
    <submittedName>
        <fullName evidence="9">Tannase and feruloyl esterase</fullName>
    </submittedName>
</protein>
<evidence type="ECO:0000256" key="3">
    <source>
        <dbReference type="ARBA" id="ARBA00022723"/>
    </source>
</evidence>
<dbReference type="SUPFAM" id="SSF53474">
    <property type="entry name" value="alpha/beta-Hydrolases"/>
    <property type="match status" value="1"/>
</dbReference>
<dbReference type="Pfam" id="PF07519">
    <property type="entry name" value="Tannase"/>
    <property type="match status" value="1"/>
</dbReference>
<keyword evidence="3" id="KW-0479">Metal-binding</keyword>
<dbReference type="AlphaFoldDB" id="A0A0F5HN51"/>
<dbReference type="InterPro" id="IPR029058">
    <property type="entry name" value="AB_hydrolase_fold"/>
</dbReference>
<feature type="signal peptide" evidence="8">
    <location>
        <begin position="1"/>
        <end position="21"/>
    </location>
</feature>
<reference evidence="9" key="1">
    <citation type="submission" date="2015-02" db="EMBL/GenBank/DDBJ databases">
        <title>Genome Assembly of Bacillaceae bacterium MTCC 8252.</title>
        <authorList>
            <person name="Verma A."/>
            <person name="Khatri I."/>
            <person name="Mual P."/>
            <person name="Subramanian S."/>
            <person name="Krishnamurthi S."/>
        </authorList>
    </citation>
    <scope>NUCLEOTIDE SEQUENCE [LARGE SCALE GENOMIC DNA]</scope>
    <source>
        <strain evidence="9">MTCC 8252</strain>
    </source>
</reference>
<dbReference type="EMBL" id="JWIR02000087">
    <property type="protein sequence ID" value="KKB34257.1"/>
    <property type="molecule type" value="Genomic_DNA"/>
</dbReference>
<keyword evidence="5" id="KW-0378">Hydrolase</keyword>
<dbReference type="RefSeq" id="WP_052725961.1">
    <property type="nucleotide sequence ID" value="NZ_JWIR02000087.1"/>
</dbReference>
<keyword evidence="4 8" id="KW-0732">Signal</keyword>
<proteinExistence type="inferred from homology"/>
<comment type="similarity">
    <text evidence="1">Belongs to the tannase family.</text>
</comment>
<comment type="caution">
    <text evidence="9">The sequence shown here is derived from an EMBL/GenBank/DDBJ whole genome shotgun (WGS) entry which is preliminary data.</text>
</comment>
<keyword evidence="2" id="KW-0719">Serine esterase</keyword>
<keyword evidence="6" id="KW-0106">Calcium</keyword>
<evidence type="ECO:0000256" key="5">
    <source>
        <dbReference type="ARBA" id="ARBA00022801"/>
    </source>
</evidence>
<dbReference type="STRING" id="1221996.QY95_03999"/>